<evidence type="ECO:0000256" key="1">
    <source>
        <dbReference type="ARBA" id="ARBA00004834"/>
    </source>
</evidence>
<dbReference type="PANTHER" id="PTHR43301">
    <property type="entry name" value="ARABINAN ENDO-1,5-ALPHA-L-ARABINOSIDASE"/>
    <property type="match status" value="1"/>
</dbReference>
<sequence>MKTLSEIHIRDPFILPVKEEGEGVYYLYGTTGKTAWSGQPSGFNVYRSRDLVNWDGPAPAFRPDDDFWSDHHYWAPEVHHYGNHYYMLASFKAEGISRATQILIAEHPQGPFRPHGQGPVTPADWECLDGTLFLDDAGSPWMVFCREWLQVTDGEMYAVRLTAELDGTIGEPQLLFHASEAPWSVGSPKGEYVTDGPFLHRLEDGGLVMLWSSQGSQGYAMGLARSQSGSIAGPWTQDAEPLFAKDGGHGMLFRDFSDRLLLTIHTPNSHPDERPVIIEVKEENRTLVIRDQGDEYLHR</sequence>
<evidence type="ECO:0000256" key="6">
    <source>
        <dbReference type="RuleBase" id="RU361187"/>
    </source>
</evidence>
<keyword evidence="3 6" id="KW-0378">Hydrolase</keyword>
<dbReference type="PANTHER" id="PTHR43301:SF3">
    <property type="entry name" value="ARABINAN ENDO-1,5-ALPHA-L-ARABINOSIDASE A-RELATED"/>
    <property type="match status" value="1"/>
</dbReference>
<dbReference type="GO" id="GO:0005975">
    <property type="term" value="P:carbohydrate metabolic process"/>
    <property type="evidence" value="ECO:0007669"/>
    <property type="project" value="InterPro"/>
</dbReference>
<reference evidence="7" key="2">
    <citation type="submission" date="2020-09" db="EMBL/GenBank/DDBJ databases">
        <authorList>
            <person name="Sun Q."/>
            <person name="Zhou Y."/>
        </authorList>
    </citation>
    <scope>NUCLEOTIDE SEQUENCE</scope>
    <source>
        <strain evidence="7">CGMCC 1.15178</strain>
    </source>
</reference>
<dbReference type="EMBL" id="BMHP01000003">
    <property type="protein sequence ID" value="GGD81334.1"/>
    <property type="molecule type" value="Genomic_DNA"/>
</dbReference>
<dbReference type="SUPFAM" id="SSF75005">
    <property type="entry name" value="Arabinanase/levansucrase/invertase"/>
    <property type="match status" value="1"/>
</dbReference>
<evidence type="ECO:0000256" key="2">
    <source>
        <dbReference type="ARBA" id="ARBA00009865"/>
    </source>
</evidence>
<protein>
    <submittedName>
        <fullName evidence="7">Glycosyl hydrolase family 43</fullName>
    </submittedName>
</protein>
<evidence type="ECO:0000256" key="3">
    <source>
        <dbReference type="ARBA" id="ARBA00022801"/>
    </source>
</evidence>
<dbReference type="CDD" id="cd08981">
    <property type="entry name" value="GH43_Bt1873-like"/>
    <property type="match status" value="1"/>
</dbReference>
<dbReference type="InterPro" id="IPR006710">
    <property type="entry name" value="Glyco_hydro_43"/>
</dbReference>
<dbReference type="Gene3D" id="2.115.10.20">
    <property type="entry name" value="Glycosyl hydrolase domain, family 43"/>
    <property type="match status" value="1"/>
</dbReference>
<proteinExistence type="inferred from homology"/>
<dbReference type="InterPro" id="IPR050727">
    <property type="entry name" value="GH43_arabinanases"/>
</dbReference>
<comment type="caution">
    <text evidence="7">The sequence shown here is derived from an EMBL/GenBank/DDBJ whole genome shotgun (WGS) entry which is preliminary data.</text>
</comment>
<dbReference type="GO" id="GO:0004553">
    <property type="term" value="F:hydrolase activity, hydrolyzing O-glycosyl compounds"/>
    <property type="evidence" value="ECO:0007669"/>
    <property type="project" value="InterPro"/>
</dbReference>
<evidence type="ECO:0000313" key="7">
    <source>
        <dbReference type="EMBL" id="GGD81334.1"/>
    </source>
</evidence>
<evidence type="ECO:0000313" key="8">
    <source>
        <dbReference type="Proteomes" id="UP000612456"/>
    </source>
</evidence>
<dbReference type="Proteomes" id="UP000612456">
    <property type="component" value="Unassembled WGS sequence"/>
</dbReference>
<keyword evidence="8" id="KW-1185">Reference proteome</keyword>
<comment type="pathway">
    <text evidence="1">Glycan metabolism; L-arabinan degradation.</text>
</comment>
<comment type="similarity">
    <text evidence="2 6">Belongs to the glycosyl hydrolase 43 family.</text>
</comment>
<dbReference type="InterPro" id="IPR023296">
    <property type="entry name" value="Glyco_hydro_beta-prop_sf"/>
</dbReference>
<dbReference type="AlphaFoldDB" id="A0A916Z8D9"/>
<name>A0A916Z8D9_9BACL</name>
<accession>A0A916Z8D9</accession>
<feature type="site" description="Important for catalytic activity, responsible for pKa modulation of the active site Glu and correct orientation of both the proton donor and substrate" evidence="5">
    <location>
        <position position="129"/>
    </location>
</feature>
<reference evidence="7" key="1">
    <citation type="journal article" date="2014" name="Int. J. Syst. Evol. Microbiol.">
        <title>Complete genome sequence of Corynebacterium casei LMG S-19264T (=DSM 44701T), isolated from a smear-ripened cheese.</title>
        <authorList>
            <consortium name="US DOE Joint Genome Institute (JGI-PGF)"/>
            <person name="Walter F."/>
            <person name="Albersmeier A."/>
            <person name="Kalinowski J."/>
            <person name="Ruckert C."/>
        </authorList>
    </citation>
    <scope>NUCLEOTIDE SEQUENCE</scope>
    <source>
        <strain evidence="7">CGMCC 1.15178</strain>
    </source>
</reference>
<dbReference type="Pfam" id="PF04616">
    <property type="entry name" value="Glyco_hydro_43"/>
    <property type="match status" value="1"/>
</dbReference>
<evidence type="ECO:0000256" key="4">
    <source>
        <dbReference type="ARBA" id="ARBA00023295"/>
    </source>
</evidence>
<organism evidence="7 8">
    <name type="scientific">Paenibacillus nasutitermitis</name>
    <dbReference type="NCBI Taxonomy" id="1652958"/>
    <lineage>
        <taxon>Bacteria</taxon>
        <taxon>Bacillati</taxon>
        <taxon>Bacillota</taxon>
        <taxon>Bacilli</taxon>
        <taxon>Bacillales</taxon>
        <taxon>Paenibacillaceae</taxon>
        <taxon>Paenibacillus</taxon>
    </lineage>
</organism>
<dbReference type="RefSeq" id="WP_188995005.1">
    <property type="nucleotide sequence ID" value="NZ_BMHP01000003.1"/>
</dbReference>
<keyword evidence="4 6" id="KW-0326">Glycosidase</keyword>
<evidence type="ECO:0000256" key="5">
    <source>
        <dbReference type="PIRSR" id="PIRSR606710-2"/>
    </source>
</evidence>
<gene>
    <name evidence="7" type="ORF">GCM10010911_44360</name>
</gene>